<evidence type="ECO:0000256" key="1">
    <source>
        <dbReference type="SAM" id="MobiDB-lite"/>
    </source>
</evidence>
<evidence type="ECO:0000313" key="2">
    <source>
        <dbReference type="EMBL" id="EJK60471.1"/>
    </source>
</evidence>
<feature type="compositionally biased region" description="Acidic residues" evidence="1">
    <location>
        <begin position="185"/>
        <end position="195"/>
    </location>
</feature>
<reference evidence="2 3" key="1">
    <citation type="journal article" date="2012" name="Genome Biol.">
        <title>Genome and low-iron response of an oceanic diatom adapted to chronic iron limitation.</title>
        <authorList>
            <person name="Lommer M."/>
            <person name="Specht M."/>
            <person name="Roy A.S."/>
            <person name="Kraemer L."/>
            <person name="Andreson R."/>
            <person name="Gutowska M.A."/>
            <person name="Wolf J."/>
            <person name="Bergner S.V."/>
            <person name="Schilhabel M.B."/>
            <person name="Klostermeier U.C."/>
            <person name="Beiko R.G."/>
            <person name="Rosenstiel P."/>
            <person name="Hippler M."/>
            <person name="Laroche J."/>
        </authorList>
    </citation>
    <scope>NUCLEOTIDE SEQUENCE [LARGE SCALE GENOMIC DNA]</scope>
    <source>
        <strain evidence="2 3">CCMP1005</strain>
    </source>
</reference>
<keyword evidence="3" id="KW-1185">Reference proteome</keyword>
<dbReference type="Proteomes" id="UP000266841">
    <property type="component" value="Unassembled WGS sequence"/>
</dbReference>
<comment type="caution">
    <text evidence="2">The sequence shown here is derived from an EMBL/GenBank/DDBJ whole genome shotgun (WGS) entry which is preliminary data.</text>
</comment>
<evidence type="ECO:0000313" key="3">
    <source>
        <dbReference type="Proteomes" id="UP000266841"/>
    </source>
</evidence>
<feature type="region of interest" description="Disordered" evidence="1">
    <location>
        <begin position="179"/>
        <end position="203"/>
    </location>
</feature>
<feature type="non-terminal residue" evidence="2">
    <location>
        <position position="203"/>
    </location>
</feature>
<organism evidence="2 3">
    <name type="scientific">Thalassiosira oceanica</name>
    <name type="common">Marine diatom</name>
    <dbReference type="NCBI Taxonomy" id="159749"/>
    <lineage>
        <taxon>Eukaryota</taxon>
        <taxon>Sar</taxon>
        <taxon>Stramenopiles</taxon>
        <taxon>Ochrophyta</taxon>
        <taxon>Bacillariophyta</taxon>
        <taxon>Coscinodiscophyceae</taxon>
        <taxon>Thalassiosirophycidae</taxon>
        <taxon>Thalassiosirales</taxon>
        <taxon>Thalassiosiraceae</taxon>
        <taxon>Thalassiosira</taxon>
    </lineage>
</organism>
<sequence>MDLKRIIYKEGSDGGRSGAAELRKLRSALGRIVFSLGLARRFPVDVAGSDEGARTLLEGGGRLVTLTSGPDAGPAAAATAGGTARRRRRRRDPPPGRSHGGGPARRRDRRRFPPAAEVEAETAPTAQRDDDARLASLERYIRTLHETELSLRSAIMRPADGGGHGNGSGGALVQISAAAVATAADEAEGDADAEDWGGVPPGR</sequence>
<protein>
    <submittedName>
        <fullName evidence="2">Uncharacterized protein</fullName>
    </submittedName>
</protein>
<feature type="region of interest" description="Disordered" evidence="1">
    <location>
        <begin position="65"/>
        <end position="130"/>
    </location>
</feature>
<name>K0SHI2_THAOC</name>
<dbReference type="AlphaFoldDB" id="K0SHI2"/>
<dbReference type="EMBL" id="AGNL01021060">
    <property type="protein sequence ID" value="EJK60471.1"/>
    <property type="molecule type" value="Genomic_DNA"/>
</dbReference>
<feature type="compositionally biased region" description="Low complexity" evidence="1">
    <location>
        <begin position="68"/>
        <end position="83"/>
    </location>
</feature>
<proteinExistence type="predicted"/>
<accession>K0SHI2</accession>
<feature type="compositionally biased region" description="Low complexity" evidence="1">
    <location>
        <begin position="113"/>
        <end position="126"/>
    </location>
</feature>
<gene>
    <name evidence="2" type="ORF">THAOC_19172</name>
</gene>